<name>A0A918P465_9ACTN</name>
<comment type="caution">
    <text evidence="2">The sequence shown here is derived from an EMBL/GenBank/DDBJ whole genome shotgun (WGS) entry which is preliminary data.</text>
</comment>
<evidence type="ECO:0000259" key="1">
    <source>
        <dbReference type="PROSITE" id="PS50994"/>
    </source>
</evidence>
<gene>
    <name evidence="2" type="ORF">GCM10010358_81880</name>
</gene>
<dbReference type="EMBL" id="BMVU01000125">
    <property type="protein sequence ID" value="GGY18243.1"/>
    <property type="molecule type" value="Genomic_DNA"/>
</dbReference>
<dbReference type="PANTHER" id="PTHR35004:SF6">
    <property type="entry name" value="TRANSPOSASE"/>
    <property type="match status" value="1"/>
</dbReference>
<organism evidence="2 3">
    <name type="scientific">Streptomyces minutiscleroticus</name>
    <dbReference type="NCBI Taxonomy" id="68238"/>
    <lineage>
        <taxon>Bacteria</taxon>
        <taxon>Bacillati</taxon>
        <taxon>Actinomycetota</taxon>
        <taxon>Actinomycetes</taxon>
        <taxon>Kitasatosporales</taxon>
        <taxon>Streptomycetaceae</taxon>
        <taxon>Streptomyces</taxon>
    </lineage>
</organism>
<dbReference type="PROSITE" id="PS50994">
    <property type="entry name" value="INTEGRASE"/>
    <property type="match status" value="1"/>
</dbReference>
<dbReference type="GO" id="GO:0015074">
    <property type="term" value="P:DNA integration"/>
    <property type="evidence" value="ECO:0007669"/>
    <property type="project" value="InterPro"/>
</dbReference>
<dbReference type="InterPro" id="IPR012337">
    <property type="entry name" value="RNaseH-like_sf"/>
</dbReference>
<dbReference type="Proteomes" id="UP000619244">
    <property type="component" value="Unassembled WGS sequence"/>
</dbReference>
<feature type="domain" description="Integrase catalytic" evidence="1">
    <location>
        <begin position="153"/>
        <end position="323"/>
    </location>
</feature>
<accession>A0A918P465</accession>
<dbReference type="Gene3D" id="3.30.420.10">
    <property type="entry name" value="Ribonuclease H-like superfamily/Ribonuclease H"/>
    <property type="match status" value="1"/>
</dbReference>
<dbReference type="InterPro" id="IPR036397">
    <property type="entry name" value="RNaseH_sf"/>
</dbReference>
<keyword evidence="3" id="KW-1185">Reference proteome</keyword>
<proteinExistence type="predicted"/>
<dbReference type="SUPFAM" id="SSF53098">
    <property type="entry name" value="Ribonuclease H-like"/>
    <property type="match status" value="1"/>
</dbReference>
<dbReference type="NCBIfam" id="NF033577">
    <property type="entry name" value="transpos_IS481"/>
    <property type="match status" value="1"/>
</dbReference>
<dbReference type="SUPFAM" id="SSF46689">
    <property type="entry name" value="Homeodomain-like"/>
    <property type="match status" value="1"/>
</dbReference>
<dbReference type="AlphaFoldDB" id="A0A918P465"/>
<evidence type="ECO:0000313" key="2">
    <source>
        <dbReference type="EMBL" id="GGY18243.1"/>
    </source>
</evidence>
<dbReference type="InterPro" id="IPR009057">
    <property type="entry name" value="Homeodomain-like_sf"/>
</dbReference>
<dbReference type="InterPro" id="IPR001584">
    <property type="entry name" value="Integrase_cat-core"/>
</dbReference>
<dbReference type="Pfam" id="PF13683">
    <property type="entry name" value="rve_3"/>
    <property type="match status" value="1"/>
</dbReference>
<dbReference type="GO" id="GO:0003676">
    <property type="term" value="F:nucleic acid binding"/>
    <property type="evidence" value="ECO:0007669"/>
    <property type="project" value="InterPro"/>
</dbReference>
<dbReference type="InterPro" id="IPR024967">
    <property type="entry name" value="DNA-bd_IS481-type"/>
</dbReference>
<dbReference type="Pfam" id="PF13011">
    <property type="entry name" value="LZ_Tnp_IS481"/>
    <property type="match status" value="1"/>
</dbReference>
<dbReference type="RefSeq" id="WP_190195319.1">
    <property type="nucleotide sequence ID" value="NZ_BMVU01000125.1"/>
</dbReference>
<dbReference type="PANTHER" id="PTHR35004">
    <property type="entry name" value="TRANSPOSASE RV3428C-RELATED"/>
    <property type="match status" value="1"/>
</dbReference>
<reference evidence="2" key="1">
    <citation type="journal article" date="2014" name="Int. J. Syst. Evol. Microbiol.">
        <title>Complete genome sequence of Corynebacterium casei LMG S-19264T (=DSM 44701T), isolated from a smear-ripened cheese.</title>
        <authorList>
            <consortium name="US DOE Joint Genome Institute (JGI-PGF)"/>
            <person name="Walter F."/>
            <person name="Albersmeier A."/>
            <person name="Kalinowski J."/>
            <person name="Ruckert C."/>
        </authorList>
    </citation>
    <scope>NUCLEOTIDE SEQUENCE</scope>
    <source>
        <strain evidence="2">JCM 4790</strain>
    </source>
</reference>
<reference evidence="2" key="2">
    <citation type="submission" date="2020-09" db="EMBL/GenBank/DDBJ databases">
        <authorList>
            <person name="Sun Q."/>
            <person name="Ohkuma M."/>
        </authorList>
    </citation>
    <scope>NUCLEOTIDE SEQUENCE</scope>
    <source>
        <strain evidence="2">JCM 4790</strain>
    </source>
</reference>
<evidence type="ECO:0000313" key="3">
    <source>
        <dbReference type="Proteomes" id="UP000619244"/>
    </source>
</evidence>
<protein>
    <submittedName>
        <fullName evidence="2">IS481 family transposase</fullName>
    </submittedName>
</protein>
<sequence length="331" mass="37539">MSHPNARLTVHGRRLLVDRVRAGRPVAHVADEMGISRATAYKWVRRWRAEGDAGLFDRSSRPLTTPHRTPADIENRICELRRERKLGPARIGPILTMPASTVHRVLTRRGLNRLRWMDRPTGQVIRRYERERPGGLIHVDIKKLGNIPDGGGHRIMPRQQALANRQATTAARKGGSPVIGYSFVHSAIDDHSRLAYSEVLTNERKETATAFWQRANAFFTAHGITVERVLTDNGSCYRSRLFGQTLSAAGIVHKRTRPYRPQTNGKVERVNRTLLDEWAYVRPYSGNAERTDALADFLHIYNHHRCHTALEGQPPISRVNNAPGQCRWPTS</sequence>
<dbReference type="InterPro" id="IPR047656">
    <property type="entry name" value="IS481-like_transpos"/>
</dbReference>